<dbReference type="AlphaFoldDB" id="A0A4R1HBX7"/>
<dbReference type="OrthoDB" id="9766390at2"/>
<feature type="transmembrane region" description="Helical" evidence="1">
    <location>
        <begin position="7"/>
        <end position="30"/>
    </location>
</feature>
<accession>A0A4R1HBX7</accession>
<sequence length="661" mass="70378">MSKLIRWAGLGVGALLVLIIVAVVVLPMIIDPNDFKPEIASAVESSTGRTLTMKGDLELSVFPWLGVGIGDSALSNAKGFSSQPFAQVETVQIRVKLLPLLSRELVMDTVVLKGLKVSLETDKSGRTNWQDLAGAAAEKKPAKKETAPEPGAAPALAGLAIGGVEIEDAQLVWDDRQAGSRYQVDDLSLKTGAIGSGERVPVSLSMRVKGSGLPASGLAPELDFDVAVDIDAQTLKLSDLVFQVAGMTMEGDLSGKQIMSDASFNGKLKIREFVPRDLMAAFDVTPPETSDPAVLSRADAVLALAATPNSLKLSDIRIRLDDSTVDGSLSVANFARPAMRFGISLDTIDVDRYLPPQQETTPATPTAAAAAGAGMIPVETLRSLDLAGKLSIAELKAAQLRSRDVSMELKAKDGVVRIYPAKASLYEGSYSGDVKLDVRGKKPVISLNESLSGVQIGPLLKDMVDQDRLQGKTDISAKLTAKGQTPEAFKRTLNGNLSFTFANGAVKGVNLIRLIRKAQAILKGKPVPADNTPEQTDFSEMQGTAVVTNGVLRNDDLLIKSPLLRVDGKGTVNLPAETIDYLVTTKLVGSLEGQGGKDLEELKGVAIPVQVSGTFAEPRYQVKLDTVVKDAAKKEIKKKVKKKLEKKLEKQFGDTLKGLLR</sequence>
<dbReference type="GO" id="GO:0090313">
    <property type="term" value="P:regulation of protein targeting to membrane"/>
    <property type="evidence" value="ECO:0007669"/>
    <property type="project" value="TreeGrafter"/>
</dbReference>
<organism evidence="3 4">
    <name type="scientific">Thiogranum longum</name>
    <dbReference type="NCBI Taxonomy" id="1537524"/>
    <lineage>
        <taxon>Bacteria</taxon>
        <taxon>Pseudomonadati</taxon>
        <taxon>Pseudomonadota</taxon>
        <taxon>Gammaproteobacteria</taxon>
        <taxon>Chromatiales</taxon>
        <taxon>Ectothiorhodospiraceae</taxon>
        <taxon>Thiogranum</taxon>
    </lineage>
</organism>
<dbReference type="InterPro" id="IPR007844">
    <property type="entry name" value="AsmA"/>
</dbReference>
<comment type="caution">
    <text evidence="3">The sequence shown here is derived from an EMBL/GenBank/DDBJ whole genome shotgun (WGS) entry which is preliminary data.</text>
</comment>
<keyword evidence="1" id="KW-0812">Transmembrane</keyword>
<gene>
    <name evidence="3" type="ORF">DFR30_2809</name>
</gene>
<dbReference type="PANTHER" id="PTHR30441">
    <property type="entry name" value="DUF748 DOMAIN-CONTAINING PROTEIN"/>
    <property type="match status" value="1"/>
</dbReference>
<dbReference type="RefSeq" id="WP_132974221.1">
    <property type="nucleotide sequence ID" value="NZ_SMFX01000001.1"/>
</dbReference>
<dbReference type="InterPro" id="IPR052894">
    <property type="entry name" value="AsmA-related"/>
</dbReference>
<feature type="domain" description="AsmA" evidence="2">
    <location>
        <begin position="1"/>
        <end position="242"/>
    </location>
</feature>
<keyword evidence="1" id="KW-1133">Transmembrane helix</keyword>
<keyword evidence="1" id="KW-0472">Membrane</keyword>
<dbReference type="GO" id="GO:0005886">
    <property type="term" value="C:plasma membrane"/>
    <property type="evidence" value="ECO:0007669"/>
    <property type="project" value="TreeGrafter"/>
</dbReference>
<dbReference type="EMBL" id="SMFX01000001">
    <property type="protein sequence ID" value="TCK19497.1"/>
    <property type="molecule type" value="Genomic_DNA"/>
</dbReference>
<dbReference type="Pfam" id="PF05170">
    <property type="entry name" value="AsmA"/>
    <property type="match status" value="2"/>
</dbReference>
<reference evidence="3 4" key="1">
    <citation type="submission" date="2019-03" db="EMBL/GenBank/DDBJ databases">
        <title>Genomic Encyclopedia of Type Strains, Phase IV (KMG-IV): sequencing the most valuable type-strain genomes for metagenomic binning, comparative biology and taxonomic classification.</title>
        <authorList>
            <person name="Goeker M."/>
        </authorList>
    </citation>
    <scope>NUCLEOTIDE SEQUENCE [LARGE SCALE GENOMIC DNA]</scope>
    <source>
        <strain evidence="3 4">DSM 19610</strain>
    </source>
</reference>
<dbReference type="Proteomes" id="UP000295707">
    <property type="component" value="Unassembled WGS sequence"/>
</dbReference>
<evidence type="ECO:0000313" key="3">
    <source>
        <dbReference type="EMBL" id="TCK19497.1"/>
    </source>
</evidence>
<evidence type="ECO:0000256" key="1">
    <source>
        <dbReference type="SAM" id="Phobius"/>
    </source>
</evidence>
<feature type="domain" description="AsmA" evidence="2">
    <location>
        <begin position="297"/>
        <end position="556"/>
    </location>
</feature>
<evidence type="ECO:0000313" key="4">
    <source>
        <dbReference type="Proteomes" id="UP000295707"/>
    </source>
</evidence>
<protein>
    <submittedName>
        <fullName evidence="3">AsmA protein</fullName>
    </submittedName>
</protein>
<name>A0A4R1HBX7_9GAMM</name>
<evidence type="ECO:0000259" key="2">
    <source>
        <dbReference type="Pfam" id="PF05170"/>
    </source>
</evidence>
<proteinExistence type="predicted"/>
<keyword evidence="4" id="KW-1185">Reference proteome</keyword>
<dbReference type="PANTHER" id="PTHR30441:SF4">
    <property type="entry name" value="PROTEIN ASMA"/>
    <property type="match status" value="1"/>
</dbReference>